<protein>
    <submittedName>
        <fullName evidence="3">Uncharacterized protein</fullName>
    </submittedName>
</protein>
<evidence type="ECO:0000256" key="1">
    <source>
        <dbReference type="SAM" id="Phobius"/>
    </source>
</evidence>
<dbReference type="AlphaFoldDB" id="A0AAD2FWH3"/>
<evidence type="ECO:0000313" key="3">
    <source>
        <dbReference type="EMBL" id="CAJ1954602.1"/>
    </source>
</evidence>
<organism evidence="3 4">
    <name type="scientific">Cylindrotheca closterium</name>
    <dbReference type="NCBI Taxonomy" id="2856"/>
    <lineage>
        <taxon>Eukaryota</taxon>
        <taxon>Sar</taxon>
        <taxon>Stramenopiles</taxon>
        <taxon>Ochrophyta</taxon>
        <taxon>Bacillariophyta</taxon>
        <taxon>Bacillariophyceae</taxon>
        <taxon>Bacillariophycidae</taxon>
        <taxon>Bacillariales</taxon>
        <taxon>Bacillariaceae</taxon>
        <taxon>Cylindrotheca</taxon>
    </lineage>
</organism>
<proteinExistence type="predicted"/>
<reference evidence="3" key="1">
    <citation type="submission" date="2023-08" db="EMBL/GenBank/DDBJ databases">
        <authorList>
            <person name="Audoor S."/>
            <person name="Bilcke G."/>
        </authorList>
    </citation>
    <scope>NUCLEOTIDE SEQUENCE</scope>
</reference>
<accession>A0AAD2FWH3</accession>
<name>A0AAD2FWH3_9STRA</name>
<keyword evidence="4" id="KW-1185">Reference proteome</keyword>
<dbReference type="Proteomes" id="UP001295423">
    <property type="component" value="Unassembled WGS sequence"/>
</dbReference>
<evidence type="ECO:0000256" key="2">
    <source>
        <dbReference type="SAM" id="SignalP"/>
    </source>
</evidence>
<feature type="transmembrane region" description="Helical" evidence="1">
    <location>
        <begin position="6"/>
        <end position="24"/>
    </location>
</feature>
<comment type="caution">
    <text evidence="3">The sequence shown here is derived from an EMBL/GenBank/DDBJ whole genome shotgun (WGS) entry which is preliminary data.</text>
</comment>
<sequence length="521" mass="56984">METINAVLLMLATLISALIVHQLLKPKPKAKKVDTKAFESIIDDDGWAEEEEGEKNAVPALTTVPSPEAMPMPTAAPQDIIPDPPKKINEGPYNIGDRVVLKNLVSAQELNGRHGFIADLWDKKTERYPVDLDLMDPTRKSPLSVKVGNMEKEPVMKDTERAMAVKACLEESEARTASFIFSALRGSLQNSLKGEKDPQKLAAFGWKFWKTPDGQGVYPSLRDFLTKGILEQNKLEDLEKQLNAANPKGAYAKVSKAMTSELAVASWHIRVSGAFWIVGVGPEGTLVVPENNTRQVYSILGLKVPLGAQGQFPRPPKFFLTLLPWYGRIIHDPMIMTTTGGNQVELANPQLAVDLVTACKAATQEGRVVSRLAQLEVEGGSKEGLPYHPFNKPPPTKMDPATEKERGFVDSLADYTSAADKQPTSAWNFIRSGRDNNEVIIINGKGAKLGAFLAGGPEPTHMEILESLLVVCQEKKERPRIVGVDTPSAVTRLQFLTQGVANMTVAQVNVTRKPQQQAPSS</sequence>
<evidence type="ECO:0000313" key="4">
    <source>
        <dbReference type="Proteomes" id="UP001295423"/>
    </source>
</evidence>
<feature type="chain" id="PRO_5041904795" evidence="2">
    <location>
        <begin position="18"/>
        <end position="521"/>
    </location>
</feature>
<feature type="signal peptide" evidence="2">
    <location>
        <begin position="1"/>
        <end position="17"/>
    </location>
</feature>
<keyword evidence="2" id="KW-0732">Signal</keyword>
<keyword evidence="1" id="KW-1133">Transmembrane helix</keyword>
<keyword evidence="1" id="KW-0472">Membrane</keyword>
<gene>
    <name evidence="3" type="ORF">CYCCA115_LOCUS15196</name>
</gene>
<dbReference type="EMBL" id="CAKOGP040001869">
    <property type="protein sequence ID" value="CAJ1954602.1"/>
    <property type="molecule type" value="Genomic_DNA"/>
</dbReference>
<keyword evidence="1" id="KW-0812">Transmembrane</keyword>